<dbReference type="InterPro" id="IPR037117">
    <property type="entry name" value="Dihydroorotate_DH_ele_sf"/>
</dbReference>
<evidence type="ECO:0000256" key="9">
    <source>
        <dbReference type="ARBA" id="ARBA00023014"/>
    </source>
</evidence>
<dbReference type="Proteomes" id="UP000649289">
    <property type="component" value="Unassembled WGS sequence"/>
</dbReference>
<dbReference type="PIRSF" id="PIRSF006816">
    <property type="entry name" value="Cyc3_hyd_g"/>
    <property type="match status" value="1"/>
</dbReference>
<dbReference type="InterPro" id="IPR017927">
    <property type="entry name" value="FAD-bd_FR_type"/>
</dbReference>
<keyword evidence="5" id="KW-0479">Metal-binding</keyword>
<accession>A0ABR8MF31</accession>
<comment type="similarity">
    <text evidence="1">Belongs to the PyrK family.</text>
</comment>
<dbReference type="InterPro" id="IPR019480">
    <property type="entry name" value="Dihydroorotate_DH_Fe-S-bd"/>
</dbReference>
<dbReference type="SUPFAM" id="SSF63380">
    <property type="entry name" value="Riboflavin synthase domain-like"/>
    <property type="match status" value="1"/>
</dbReference>
<evidence type="ECO:0000256" key="4">
    <source>
        <dbReference type="ARBA" id="ARBA00022714"/>
    </source>
</evidence>
<dbReference type="PANTHER" id="PTHR43513">
    <property type="entry name" value="DIHYDROOROTATE DEHYDROGENASE B (NAD(+)), ELECTRON TRANSFER SUBUNIT"/>
    <property type="match status" value="1"/>
</dbReference>
<dbReference type="Gene3D" id="3.40.50.80">
    <property type="entry name" value="Nucleotide-binding domain of ferredoxin-NADP reductase (FNR) module"/>
    <property type="match status" value="1"/>
</dbReference>
<evidence type="ECO:0000256" key="3">
    <source>
        <dbReference type="ARBA" id="ARBA00022630"/>
    </source>
</evidence>
<keyword evidence="6" id="KW-0274">FAD</keyword>
<evidence type="ECO:0000256" key="5">
    <source>
        <dbReference type="ARBA" id="ARBA00022723"/>
    </source>
</evidence>
<evidence type="ECO:0000256" key="6">
    <source>
        <dbReference type="ARBA" id="ARBA00022827"/>
    </source>
</evidence>
<keyword evidence="7" id="KW-0249">Electron transport</keyword>
<dbReference type="InterPro" id="IPR050353">
    <property type="entry name" value="PyrK_electron_transfer"/>
</dbReference>
<comment type="caution">
    <text evidence="12">The sequence shown here is derived from an EMBL/GenBank/DDBJ whole genome shotgun (WGS) entry which is preliminary data.</text>
</comment>
<protein>
    <submittedName>
        <fullName evidence="12">Dihydroorotate dehydrogenase electron transfer subunit</fullName>
    </submittedName>
</protein>
<dbReference type="SUPFAM" id="SSF52343">
    <property type="entry name" value="Ferredoxin reductase-like, C-terminal NADP-linked domain"/>
    <property type="match status" value="1"/>
</dbReference>
<keyword evidence="9" id="KW-0411">Iron-sulfur</keyword>
<dbReference type="Pfam" id="PF10418">
    <property type="entry name" value="DHODB_Fe-S_bind"/>
    <property type="match status" value="1"/>
</dbReference>
<evidence type="ECO:0000256" key="7">
    <source>
        <dbReference type="ARBA" id="ARBA00022982"/>
    </source>
</evidence>
<comment type="cofactor">
    <cofactor evidence="10">
        <name>[2Fe-2S] cluster</name>
        <dbReference type="ChEBI" id="CHEBI:190135"/>
    </cofactor>
</comment>
<sequence length="278" mass="28809">MPEAAVGGAVHGSGHPVHVDGEVVATKRIGGYQHLTLTAPGVPEGFRAGNFVAVSVAGHVARRALWIHRVRASSAFGPTLDVVVERRGDGSGWLAAQPVGTRIAITGPLGRPFALPKEAVSCLLVGEGYAAAPLFPLAERLRERGCAVSLVVSAPDESRLLSALEARRSARSVTVLTADGSVGLRGRVGDHVGDLLARSEADVVYAAGPHEVLRAAASAAERVGAWSQVAVETWTPCGTGLCHGCPLPVVGEDGVARVVRACTEGPVVRGDRVRWDDL</sequence>
<keyword evidence="13" id="KW-1185">Reference proteome</keyword>
<dbReference type="RefSeq" id="WP_191198845.1">
    <property type="nucleotide sequence ID" value="NZ_BAAAPA010000004.1"/>
</dbReference>
<dbReference type="Gene3D" id="2.40.30.10">
    <property type="entry name" value="Translation factors"/>
    <property type="match status" value="1"/>
</dbReference>
<proteinExistence type="inferred from homology"/>
<keyword evidence="4" id="KW-0001">2Fe-2S</keyword>
<reference evidence="12 13" key="1">
    <citation type="submission" date="2020-09" db="EMBL/GenBank/DDBJ databases">
        <title>novel species in genus Nocardioides.</title>
        <authorList>
            <person name="Zhang G."/>
        </authorList>
    </citation>
    <scope>NUCLEOTIDE SEQUENCE [LARGE SCALE GENOMIC DNA]</scope>
    <source>
        <strain evidence="12 13">19197</strain>
    </source>
</reference>
<keyword evidence="2" id="KW-0813">Transport</keyword>
<evidence type="ECO:0000256" key="2">
    <source>
        <dbReference type="ARBA" id="ARBA00022448"/>
    </source>
</evidence>
<dbReference type="EMBL" id="JACXYY010000003">
    <property type="protein sequence ID" value="MBD3914508.1"/>
    <property type="molecule type" value="Genomic_DNA"/>
</dbReference>
<keyword evidence="8" id="KW-0408">Iron</keyword>
<evidence type="ECO:0000256" key="8">
    <source>
        <dbReference type="ARBA" id="ARBA00023004"/>
    </source>
</evidence>
<evidence type="ECO:0000259" key="11">
    <source>
        <dbReference type="PROSITE" id="PS51384"/>
    </source>
</evidence>
<name>A0ABR8MF31_9ACTN</name>
<dbReference type="PROSITE" id="PS51384">
    <property type="entry name" value="FAD_FR"/>
    <property type="match status" value="1"/>
</dbReference>
<dbReference type="InterPro" id="IPR039261">
    <property type="entry name" value="FNR_nucleotide-bd"/>
</dbReference>
<dbReference type="InterPro" id="IPR012165">
    <property type="entry name" value="Cyt_c3_hydrogenase_gsu"/>
</dbReference>
<dbReference type="PANTHER" id="PTHR43513:SF3">
    <property type="entry name" value="DIHYDROOROTATE DEHYDROGENASE B (NAD(+)), ELECTRON TRANSFER SUBUNIT-RELATED"/>
    <property type="match status" value="1"/>
</dbReference>
<dbReference type="Gene3D" id="2.10.240.10">
    <property type="entry name" value="Dihydroorotate dehydrogenase, electron transfer subunit"/>
    <property type="match status" value="1"/>
</dbReference>
<gene>
    <name evidence="12" type="ORF">IEZ25_07765</name>
</gene>
<dbReference type="InterPro" id="IPR017938">
    <property type="entry name" value="Riboflavin_synthase-like_b-brl"/>
</dbReference>
<evidence type="ECO:0000256" key="1">
    <source>
        <dbReference type="ARBA" id="ARBA00006422"/>
    </source>
</evidence>
<evidence type="ECO:0000313" key="12">
    <source>
        <dbReference type="EMBL" id="MBD3914508.1"/>
    </source>
</evidence>
<evidence type="ECO:0000313" key="13">
    <source>
        <dbReference type="Proteomes" id="UP000649289"/>
    </source>
</evidence>
<evidence type="ECO:0000256" key="10">
    <source>
        <dbReference type="ARBA" id="ARBA00034078"/>
    </source>
</evidence>
<feature type="domain" description="FAD-binding FR-type" evidence="11">
    <location>
        <begin position="16"/>
        <end position="115"/>
    </location>
</feature>
<organism evidence="12 13">
    <name type="scientific">Nocardioides hwasunensis</name>
    <dbReference type="NCBI Taxonomy" id="397258"/>
    <lineage>
        <taxon>Bacteria</taxon>
        <taxon>Bacillati</taxon>
        <taxon>Actinomycetota</taxon>
        <taxon>Actinomycetes</taxon>
        <taxon>Propionibacteriales</taxon>
        <taxon>Nocardioidaceae</taxon>
        <taxon>Nocardioides</taxon>
    </lineage>
</organism>
<keyword evidence="3" id="KW-0285">Flavoprotein</keyword>